<dbReference type="CDD" id="cd06850">
    <property type="entry name" value="biotinyl_domain"/>
    <property type="match status" value="1"/>
</dbReference>
<evidence type="ECO:0000259" key="2">
    <source>
        <dbReference type="PROSITE" id="PS50968"/>
    </source>
</evidence>
<dbReference type="PANTHER" id="PTHR45266">
    <property type="entry name" value="OXALOACETATE DECARBOXYLASE ALPHA CHAIN"/>
    <property type="match status" value="1"/>
</dbReference>
<dbReference type="RefSeq" id="WP_029718973.1">
    <property type="nucleotide sequence ID" value="NZ_JAAOCD010000001.1"/>
</dbReference>
<dbReference type="InterPro" id="IPR000089">
    <property type="entry name" value="Biotin_lipoyl"/>
</dbReference>
<accession>A0ABX0HU30</accession>
<protein>
    <submittedName>
        <fullName evidence="3">Biotin/lipoyl-binding protein</fullName>
    </submittedName>
</protein>
<dbReference type="SUPFAM" id="SSF51230">
    <property type="entry name" value="Single hybrid motif"/>
    <property type="match status" value="1"/>
</dbReference>
<gene>
    <name evidence="3" type="ORF">G7087_02720</name>
</gene>
<dbReference type="PANTHER" id="PTHR45266:SF3">
    <property type="entry name" value="OXALOACETATE DECARBOXYLASE ALPHA CHAIN"/>
    <property type="match status" value="1"/>
</dbReference>
<dbReference type="EMBL" id="JAAOCD010000001">
    <property type="protein sequence ID" value="NHK97279.1"/>
    <property type="molecule type" value="Genomic_DNA"/>
</dbReference>
<name>A0ABX0HU30_9BURK</name>
<dbReference type="Proteomes" id="UP000802098">
    <property type="component" value="Unassembled WGS sequence"/>
</dbReference>
<evidence type="ECO:0000313" key="3">
    <source>
        <dbReference type="EMBL" id="NHK97279.1"/>
    </source>
</evidence>
<dbReference type="InterPro" id="IPR050709">
    <property type="entry name" value="Biotin_Carboxyl_Carrier/Decarb"/>
</dbReference>
<feature type="domain" description="Lipoyl-binding" evidence="2">
    <location>
        <begin position="51"/>
        <end position="126"/>
    </location>
</feature>
<dbReference type="InterPro" id="IPR011053">
    <property type="entry name" value="Single_hybrid_motif"/>
</dbReference>
<dbReference type="Gene3D" id="2.40.50.100">
    <property type="match status" value="1"/>
</dbReference>
<reference evidence="3 4" key="1">
    <citation type="submission" date="2020-03" db="EMBL/GenBank/DDBJ databases">
        <title>Rubrivivax benzoatilyticus JA2 (sequenced after 10 years sub-culturing).</title>
        <authorList>
            <person name="Gupta D."/>
            <person name="Chintalapati S."/>
            <person name="Chintalapati V.R."/>
        </authorList>
    </citation>
    <scope>NUCLEOTIDE SEQUENCE [LARGE SCALE GENOMIC DNA]</scope>
    <source>
        <strain evidence="3 4">JA2-Mal</strain>
    </source>
</reference>
<comment type="caution">
    <text evidence="3">The sequence shown here is derived from an EMBL/GenBank/DDBJ whole genome shotgun (WGS) entry which is preliminary data.</text>
</comment>
<sequence>MERRLRITVDGKAYVVTVEELDAGPLAPPPAVVLGATVPPAVAAAPVAAAPAAAHGAGDVVAPLGGTVQSVLVTVGQRVAEGEKLAVIEAMKMNTQISAPRAGQVARVEVRAGQVVETGQLLLVIG</sequence>
<dbReference type="PROSITE" id="PS50968">
    <property type="entry name" value="BIOTINYL_LIPOYL"/>
    <property type="match status" value="1"/>
</dbReference>
<keyword evidence="4" id="KW-1185">Reference proteome</keyword>
<proteinExistence type="predicted"/>
<evidence type="ECO:0000313" key="4">
    <source>
        <dbReference type="Proteomes" id="UP000802098"/>
    </source>
</evidence>
<dbReference type="InterPro" id="IPR001882">
    <property type="entry name" value="Biotin_BS"/>
</dbReference>
<keyword evidence="1" id="KW-0092">Biotin</keyword>
<evidence type="ECO:0000256" key="1">
    <source>
        <dbReference type="ARBA" id="ARBA00023267"/>
    </source>
</evidence>
<dbReference type="PROSITE" id="PS00188">
    <property type="entry name" value="BIOTIN"/>
    <property type="match status" value="1"/>
</dbReference>
<organism evidence="3 4">
    <name type="scientific">Rubrivivax benzoatilyticus</name>
    <dbReference type="NCBI Taxonomy" id="316997"/>
    <lineage>
        <taxon>Bacteria</taxon>
        <taxon>Pseudomonadati</taxon>
        <taxon>Pseudomonadota</taxon>
        <taxon>Betaproteobacteria</taxon>
        <taxon>Burkholderiales</taxon>
        <taxon>Sphaerotilaceae</taxon>
        <taxon>Rubrivivax</taxon>
    </lineage>
</organism>
<dbReference type="Pfam" id="PF00364">
    <property type="entry name" value="Biotin_lipoyl"/>
    <property type="match status" value="1"/>
</dbReference>